<organism evidence="1 2">
    <name type="scientific">Sphingopyxis witflariensis</name>
    <dbReference type="NCBI Taxonomy" id="173675"/>
    <lineage>
        <taxon>Bacteria</taxon>
        <taxon>Pseudomonadati</taxon>
        <taxon>Pseudomonadota</taxon>
        <taxon>Alphaproteobacteria</taxon>
        <taxon>Sphingomonadales</taxon>
        <taxon>Sphingomonadaceae</taxon>
        <taxon>Sphingopyxis</taxon>
    </lineage>
</organism>
<dbReference type="AlphaFoldDB" id="A0A246JJZ3"/>
<sequence>MDHSEGGRSADANSRDDLFAWLAGRVHRWDDWGEIAYRKGASALTSHLLSVIVGAGGLAR</sequence>
<keyword evidence="2" id="KW-1185">Reference proteome</keyword>
<proteinExistence type="predicted"/>
<dbReference type="EMBL" id="NISJ01000011">
    <property type="protein sequence ID" value="OWQ92921.1"/>
    <property type="molecule type" value="Genomic_DNA"/>
</dbReference>
<dbReference type="Proteomes" id="UP000197097">
    <property type="component" value="Unassembled WGS sequence"/>
</dbReference>
<evidence type="ECO:0000313" key="2">
    <source>
        <dbReference type="Proteomes" id="UP000197097"/>
    </source>
</evidence>
<gene>
    <name evidence="1" type="ORF">CDQ91_17395</name>
</gene>
<name>A0A246JJZ3_9SPHN</name>
<comment type="caution">
    <text evidence="1">The sequence shown here is derived from an EMBL/GenBank/DDBJ whole genome shotgun (WGS) entry which is preliminary data.</text>
</comment>
<evidence type="ECO:0000313" key="1">
    <source>
        <dbReference type="EMBL" id="OWQ92921.1"/>
    </source>
</evidence>
<protein>
    <submittedName>
        <fullName evidence="1">Uncharacterized protein</fullName>
    </submittedName>
</protein>
<accession>A0A246JJZ3</accession>
<reference evidence="1 2" key="1">
    <citation type="journal article" date="2002" name="Int. J. Syst. Evol. Microbiol.">
        <title>Sphingopyxis witflariensis sp. nov., isolated from activated sludge.</title>
        <authorList>
            <person name="Kampfer P."/>
            <person name="Witzenberger R."/>
            <person name="Denner E.B."/>
            <person name="Busse H.J."/>
            <person name="Neef A."/>
        </authorList>
    </citation>
    <scope>NUCLEOTIDE SEQUENCE [LARGE SCALE GENOMIC DNA]</scope>
    <source>
        <strain evidence="1 2">DSM 14551</strain>
    </source>
</reference>